<keyword evidence="2" id="KW-0472">Membrane</keyword>
<proteinExistence type="predicted"/>
<dbReference type="RefSeq" id="WP_055745399.1">
    <property type="nucleotide sequence ID" value="NZ_LJJB01000010.1"/>
</dbReference>
<accession>A0ABR5N6Q8</accession>
<name>A0ABR5N6Q8_BRECH</name>
<comment type="caution">
    <text evidence="3">The sequence shown here is derived from an EMBL/GenBank/DDBJ whole genome shotgun (WGS) entry which is preliminary data.</text>
</comment>
<feature type="coiled-coil region" evidence="1">
    <location>
        <begin position="18"/>
        <end position="73"/>
    </location>
</feature>
<evidence type="ECO:0000313" key="4">
    <source>
        <dbReference type="Proteomes" id="UP000051063"/>
    </source>
</evidence>
<organism evidence="3 4">
    <name type="scientific">Brevibacillus choshinensis</name>
    <dbReference type="NCBI Taxonomy" id="54911"/>
    <lineage>
        <taxon>Bacteria</taxon>
        <taxon>Bacillati</taxon>
        <taxon>Bacillota</taxon>
        <taxon>Bacilli</taxon>
        <taxon>Bacillales</taxon>
        <taxon>Paenibacillaceae</taxon>
        <taxon>Brevibacillus</taxon>
    </lineage>
</organism>
<gene>
    <name evidence="3" type="ORF">AN963_15240</name>
</gene>
<evidence type="ECO:0008006" key="5">
    <source>
        <dbReference type="Google" id="ProtNLM"/>
    </source>
</evidence>
<dbReference type="EMBL" id="LJJB01000010">
    <property type="protein sequence ID" value="KQL46318.1"/>
    <property type="molecule type" value="Genomic_DNA"/>
</dbReference>
<feature type="transmembrane region" description="Helical" evidence="2">
    <location>
        <begin position="120"/>
        <end position="140"/>
    </location>
</feature>
<keyword evidence="2" id="KW-1133">Transmembrane helix</keyword>
<reference evidence="3 4" key="1">
    <citation type="submission" date="2015-09" db="EMBL/GenBank/DDBJ databases">
        <title>Genome sequencing project for genomic taxonomy and phylogenomics of Bacillus-like bacteria.</title>
        <authorList>
            <person name="Liu B."/>
            <person name="Wang J."/>
            <person name="Zhu Y."/>
            <person name="Liu G."/>
            <person name="Chen Q."/>
            <person name="Chen Z."/>
            <person name="Lan J."/>
            <person name="Che J."/>
            <person name="Ge C."/>
            <person name="Shi H."/>
            <person name="Pan Z."/>
            <person name="Liu X."/>
        </authorList>
    </citation>
    <scope>NUCLEOTIDE SEQUENCE [LARGE SCALE GENOMIC DNA]</scope>
    <source>
        <strain evidence="3 4">DSM 8552</strain>
    </source>
</reference>
<evidence type="ECO:0000256" key="2">
    <source>
        <dbReference type="SAM" id="Phobius"/>
    </source>
</evidence>
<dbReference type="Proteomes" id="UP000051063">
    <property type="component" value="Unassembled WGS sequence"/>
</dbReference>
<protein>
    <recommendedName>
        <fullName evidence="5">DUF1640 domain-containing protein</fullName>
    </recommendedName>
</protein>
<sequence length="141" mass="16582">MTPEQADSVKEDFDQHHLQRIYERLDKFEERIDKLEGKVTVATKWLERIEHRLERMEEVRAELVQALAKLQTEISLKSGMTDKEKDIIMQLLNNEKTYKDNLAEIIEGDKGRKQERFLQIWAVLGPVIASVLTSFLTRLLM</sequence>
<keyword evidence="2" id="KW-0812">Transmembrane</keyword>
<keyword evidence="4" id="KW-1185">Reference proteome</keyword>
<keyword evidence="1" id="KW-0175">Coiled coil</keyword>
<evidence type="ECO:0000256" key="1">
    <source>
        <dbReference type="SAM" id="Coils"/>
    </source>
</evidence>
<evidence type="ECO:0000313" key="3">
    <source>
        <dbReference type="EMBL" id="KQL46318.1"/>
    </source>
</evidence>